<dbReference type="OrthoDB" id="9814708at2"/>
<dbReference type="GO" id="GO:0005506">
    <property type="term" value="F:iron ion binding"/>
    <property type="evidence" value="ECO:0007669"/>
    <property type="project" value="InterPro"/>
</dbReference>
<dbReference type="EMBL" id="LNYX01000013">
    <property type="protein sequence ID" value="KTD64353.1"/>
    <property type="molecule type" value="Genomic_DNA"/>
</dbReference>
<keyword evidence="4" id="KW-0249">Electron transport</keyword>
<dbReference type="Gene3D" id="1.10.760.10">
    <property type="entry name" value="Cytochrome c-like domain"/>
    <property type="match status" value="1"/>
</dbReference>
<feature type="domain" description="Cytochrome c" evidence="8">
    <location>
        <begin position="57"/>
        <end position="139"/>
    </location>
</feature>
<comment type="caution">
    <text evidence="9">The sequence shown here is derived from an EMBL/GenBank/DDBJ whole genome shotgun (WGS) entry which is preliminary data.</text>
</comment>
<dbReference type="InterPro" id="IPR036909">
    <property type="entry name" value="Cyt_c-like_dom_sf"/>
</dbReference>
<evidence type="ECO:0000256" key="5">
    <source>
        <dbReference type="ARBA" id="ARBA00023004"/>
    </source>
</evidence>
<keyword evidence="1" id="KW-0813">Transport</keyword>
<evidence type="ECO:0000313" key="9">
    <source>
        <dbReference type="EMBL" id="KTD64353.1"/>
    </source>
</evidence>
<evidence type="ECO:0000256" key="3">
    <source>
        <dbReference type="ARBA" id="ARBA00022723"/>
    </source>
</evidence>
<gene>
    <name evidence="9" type="ORF">Lspi_1160</name>
</gene>
<dbReference type="PANTHER" id="PTHR40942:SF4">
    <property type="entry name" value="CYTOCHROME C5"/>
    <property type="match status" value="1"/>
</dbReference>
<dbReference type="GO" id="GO:0009055">
    <property type="term" value="F:electron transfer activity"/>
    <property type="evidence" value="ECO:0007669"/>
    <property type="project" value="InterPro"/>
</dbReference>
<evidence type="ECO:0000256" key="7">
    <source>
        <dbReference type="SAM" id="SignalP"/>
    </source>
</evidence>
<dbReference type="InterPro" id="IPR002323">
    <property type="entry name" value="Cyt_CIE"/>
</dbReference>
<protein>
    <submittedName>
        <fullName evidence="9">Cytochrome c5</fullName>
    </submittedName>
</protein>
<dbReference type="GO" id="GO:0020037">
    <property type="term" value="F:heme binding"/>
    <property type="evidence" value="ECO:0007669"/>
    <property type="project" value="InterPro"/>
</dbReference>
<dbReference type="Proteomes" id="UP000054877">
    <property type="component" value="Unassembled WGS sequence"/>
</dbReference>
<dbReference type="PROSITE" id="PS51007">
    <property type="entry name" value="CYTC"/>
    <property type="match status" value="1"/>
</dbReference>
<evidence type="ECO:0000256" key="1">
    <source>
        <dbReference type="ARBA" id="ARBA00022448"/>
    </source>
</evidence>
<dbReference type="RefSeq" id="WP_058483097.1">
    <property type="nucleotide sequence ID" value="NZ_CAAAII010000005.1"/>
</dbReference>
<dbReference type="PATRIC" id="fig|452.5.peg.1286"/>
<dbReference type="SUPFAM" id="SSF46626">
    <property type="entry name" value="Cytochrome c"/>
    <property type="match status" value="1"/>
</dbReference>
<keyword evidence="5 6" id="KW-0408">Iron</keyword>
<dbReference type="PANTHER" id="PTHR40942">
    <property type="match status" value="1"/>
</dbReference>
<feature type="chain" id="PRO_5006918284" evidence="7">
    <location>
        <begin position="19"/>
        <end position="139"/>
    </location>
</feature>
<organism evidence="9 10">
    <name type="scientific">Legionella spiritensis</name>
    <dbReference type="NCBI Taxonomy" id="452"/>
    <lineage>
        <taxon>Bacteria</taxon>
        <taxon>Pseudomonadati</taxon>
        <taxon>Pseudomonadota</taxon>
        <taxon>Gammaproteobacteria</taxon>
        <taxon>Legionellales</taxon>
        <taxon>Legionellaceae</taxon>
        <taxon>Legionella</taxon>
    </lineage>
</organism>
<keyword evidence="7" id="KW-0732">Signal</keyword>
<feature type="signal peptide" evidence="7">
    <location>
        <begin position="1"/>
        <end position="18"/>
    </location>
</feature>
<evidence type="ECO:0000259" key="8">
    <source>
        <dbReference type="PROSITE" id="PS51007"/>
    </source>
</evidence>
<keyword evidence="10" id="KW-1185">Reference proteome</keyword>
<sequence>MRLEVFLLFGILSLPAWATLDFDRQQIEQRIQPVGRVHVEDQPGTSQPKQPVKAVAVKKEPGQETYDQFCVTCHRDGVAGAPRFRDKADWQPRLTANNNVDGLVASAIKGMNAMPPKGTCMDCSEKDLKQAIEYMLPKS</sequence>
<dbReference type="AlphaFoldDB" id="A0A0W0Z5I9"/>
<dbReference type="PRINTS" id="PR00607">
    <property type="entry name" value="CYTCHROMECIE"/>
</dbReference>
<proteinExistence type="predicted"/>
<evidence type="ECO:0000256" key="6">
    <source>
        <dbReference type="PROSITE-ProRule" id="PRU00433"/>
    </source>
</evidence>
<dbReference type="STRING" id="452.Lspi_1160"/>
<reference evidence="9 10" key="1">
    <citation type="submission" date="2015-11" db="EMBL/GenBank/DDBJ databases">
        <title>Genomic analysis of 38 Legionella species identifies large and diverse effector repertoires.</title>
        <authorList>
            <person name="Burstein D."/>
            <person name="Amaro F."/>
            <person name="Zusman T."/>
            <person name="Lifshitz Z."/>
            <person name="Cohen O."/>
            <person name="Gilbert J.A."/>
            <person name="Pupko T."/>
            <person name="Shuman H.A."/>
            <person name="Segal G."/>
        </authorList>
    </citation>
    <scope>NUCLEOTIDE SEQUENCE [LARGE SCALE GENOMIC DNA]</scope>
    <source>
        <strain evidence="9 10">Mt.St.Helens-9</strain>
    </source>
</reference>
<evidence type="ECO:0000256" key="4">
    <source>
        <dbReference type="ARBA" id="ARBA00022982"/>
    </source>
</evidence>
<name>A0A0W0Z5I9_LEGSP</name>
<keyword evidence="3 6" id="KW-0479">Metal-binding</keyword>
<evidence type="ECO:0000313" key="10">
    <source>
        <dbReference type="Proteomes" id="UP000054877"/>
    </source>
</evidence>
<accession>A0A0W0Z5I9</accession>
<keyword evidence="2 6" id="KW-0349">Heme</keyword>
<evidence type="ECO:0000256" key="2">
    <source>
        <dbReference type="ARBA" id="ARBA00022617"/>
    </source>
</evidence>
<dbReference type="InterPro" id="IPR009056">
    <property type="entry name" value="Cyt_c-like_dom"/>
</dbReference>
<dbReference type="Pfam" id="PF13442">
    <property type="entry name" value="Cytochrome_CBB3"/>
    <property type="match status" value="1"/>
</dbReference>